<dbReference type="EMBL" id="AZBU02000009">
    <property type="protein sequence ID" value="TKR64677.1"/>
    <property type="molecule type" value="Genomic_DNA"/>
</dbReference>
<dbReference type="Proteomes" id="UP000298663">
    <property type="component" value="Unassembled WGS sequence"/>
</dbReference>
<protein>
    <submittedName>
        <fullName evidence="1">Uncharacterized protein</fullName>
    </submittedName>
</protein>
<sequence>MENLPLEFIKNTHIQLLQDQKPYGGIPELATVWGNPTCTPKYIPFPFFCLSTDTKSLVYDKWNTGITNFLKNSEEYHLPVFILRMKQKNEDFISISDKQLAVLQKAMIKCQAPASVSIVDIERVLPRGYSSMFSYAPFLQTMINCFPRINVFRSDQNDPLAHEIIFRAFNLGTLQTLELSKYKFPKEFVAKLTTWILHSTHFKSLKINSFDDGEVEFYDLLGRFTEIARKLEQRKVRAQLGIHRNIYENFTEFNTFKFIYAIAYLNESDRTDVIDFWRGGL</sequence>
<dbReference type="AlphaFoldDB" id="A0A4U5M706"/>
<keyword evidence="2" id="KW-1185">Reference proteome</keyword>
<comment type="caution">
    <text evidence="1">The sequence shown here is derived from an EMBL/GenBank/DDBJ whole genome shotgun (WGS) entry which is preliminary data.</text>
</comment>
<organism evidence="1 2">
    <name type="scientific">Steinernema carpocapsae</name>
    <name type="common">Entomopathogenic nematode</name>
    <dbReference type="NCBI Taxonomy" id="34508"/>
    <lineage>
        <taxon>Eukaryota</taxon>
        <taxon>Metazoa</taxon>
        <taxon>Ecdysozoa</taxon>
        <taxon>Nematoda</taxon>
        <taxon>Chromadorea</taxon>
        <taxon>Rhabditida</taxon>
        <taxon>Tylenchina</taxon>
        <taxon>Panagrolaimomorpha</taxon>
        <taxon>Strongyloidoidea</taxon>
        <taxon>Steinernematidae</taxon>
        <taxon>Steinernema</taxon>
    </lineage>
</organism>
<reference evidence="1 2" key="2">
    <citation type="journal article" date="2019" name="G3 (Bethesda)">
        <title>Hybrid Assembly of the Genome of the Entomopathogenic Nematode Steinernema carpocapsae Identifies the X-Chromosome.</title>
        <authorList>
            <person name="Serra L."/>
            <person name="Macchietto M."/>
            <person name="Macias-Munoz A."/>
            <person name="McGill C.J."/>
            <person name="Rodriguez I.M."/>
            <person name="Rodriguez B."/>
            <person name="Murad R."/>
            <person name="Mortazavi A."/>
        </authorList>
    </citation>
    <scope>NUCLEOTIDE SEQUENCE [LARGE SCALE GENOMIC DNA]</scope>
    <source>
        <strain evidence="1 2">ALL</strain>
    </source>
</reference>
<gene>
    <name evidence="1" type="ORF">L596_025167</name>
</gene>
<accession>A0A4U5M706</accession>
<reference evidence="1 2" key="1">
    <citation type="journal article" date="2015" name="Genome Biol.">
        <title>Comparative genomics of Steinernema reveals deeply conserved gene regulatory networks.</title>
        <authorList>
            <person name="Dillman A.R."/>
            <person name="Macchietto M."/>
            <person name="Porter C.F."/>
            <person name="Rogers A."/>
            <person name="Williams B."/>
            <person name="Antoshechkin I."/>
            <person name="Lee M.M."/>
            <person name="Goodwin Z."/>
            <person name="Lu X."/>
            <person name="Lewis E.E."/>
            <person name="Goodrich-Blair H."/>
            <person name="Stock S.P."/>
            <person name="Adams B.J."/>
            <person name="Sternberg P.W."/>
            <person name="Mortazavi A."/>
        </authorList>
    </citation>
    <scope>NUCLEOTIDE SEQUENCE [LARGE SCALE GENOMIC DNA]</scope>
    <source>
        <strain evidence="1 2">ALL</strain>
    </source>
</reference>
<name>A0A4U5M706_STECR</name>
<evidence type="ECO:0000313" key="2">
    <source>
        <dbReference type="Proteomes" id="UP000298663"/>
    </source>
</evidence>
<evidence type="ECO:0000313" key="1">
    <source>
        <dbReference type="EMBL" id="TKR64677.1"/>
    </source>
</evidence>
<proteinExistence type="predicted"/>